<evidence type="ECO:0000313" key="4">
    <source>
        <dbReference type="EMBL" id="MDR6239868.1"/>
    </source>
</evidence>
<gene>
    <name evidence="4" type="ORF">HNQ88_002916</name>
</gene>
<evidence type="ECO:0000313" key="5">
    <source>
        <dbReference type="Proteomes" id="UP001185092"/>
    </source>
</evidence>
<proteinExistence type="inferred from homology"/>
<evidence type="ECO:0000256" key="1">
    <source>
        <dbReference type="ARBA" id="ARBA00008779"/>
    </source>
</evidence>
<keyword evidence="5" id="KW-1185">Reference proteome</keyword>
<accession>A0AAE3XNK5</accession>
<dbReference type="Gene3D" id="3.40.720.10">
    <property type="entry name" value="Alkaline Phosphatase, subunit A"/>
    <property type="match status" value="1"/>
</dbReference>
<name>A0AAE3XNK5_9BACT</name>
<dbReference type="InterPro" id="IPR050738">
    <property type="entry name" value="Sulfatase"/>
</dbReference>
<comment type="similarity">
    <text evidence="1">Belongs to the sulfatase family.</text>
</comment>
<keyword evidence="2" id="KW-0378">Hydrolase</keyword>
<comment type="caution">
    <text evidence="4">The sequence shown here is derived from an EMBL/GenBank/DDBJ whole genome shotgun (WGS) entry which is preliminary data.</text>
</comment>
<dbReference type="EMBL" id="JAVDQD010000003">
    <property type="protein sequence ID" value="MDR6239868.1"/>
    <property type="molecule type" value="Genomic_DNA"/>
</dbReference>
<dbReference type="RefSeq" id="WP_309939673.1">
    <property type="nucleotide sequence ID" value="NZ_AP025305.1"/>
</dbReference>
<dbReference type="Proteomes" id="UP001185092">
    <property type="component" value="Unassembled WGS sequence"/>
</dbReference>
<sequence length="260" mass="29649">MRMKDIVGKYDIVLITLDTLRYDVAQDLFLNKELPNFEKHLSDEGWEKRHAPGSFTYASHHAIFSGFFPTPIDNPKGERLFATRFAGSETSTDNTFVFEEATIIEGLKSEGYHTACIGGVGFFNKQTALSRVFPDMFDESHWQAEFGVTEPDSTENQFEKAVEILENLDEQRLFLFINVSAIHQPNCFYVEGQKTDNIHSHAEALKYVDSKLPILMNAFKNRPTLFLFMGDHGTAYGEGGYEGHRLAHEVVWNVPYAMFK</sequence>
<evidence type="ECO:0000256" key="2">
    <source>
        <dbReference type="ARBA" id="ARBA00022801"/>
    </source>
</evidence>
<organism evidence="4 5">
    <name type="scientific">Aureibacter tunicatorum</name>
    <dbReference type="NCBI Taxonomy" id="866807"/>
    <lineage>
        <taxon>Bacteria</taxon>
        <taxon>Pseudomonadati</taxon>
        <taxon>Bacteroidota</taxon>
        <taxon>Cytophagia</taxon>
        <taxon>Cytophagales</taxon>
        <taxon>Persicobacteraceae</taxon>
        <taxon>Aureibacter</taxon>
    </lineage>
</organism>
<dbReference type="InterPro" id="IPR047838">
    <property type="entry name" value="STM4013-like"/>
</dbReference>
<dbReference type="InterPro" id="IPR000917">
    <property type="entry name" value="Sulfatase_N"/>
</dbReference>
<dbReference type="PANTHER" id="PTHR42693">
    <property type="entry name" value="ARYLSULFATASE FAMILY MEMBER"/>
    <property type="match status" value="1"/>
</dbReference>
<protein>
    <submittedName>
        <fullName evidence="4">Membrane-anchored protein YejM (Alkaline phosphatase superfamily)</fullName>
    </submittedName>
</protein>
<dbReference type="InterPro" id="IPR017850">
    <property type="entry name" value="Alkaline_phosphatase_core_sf"/>
</dbReference>
<evidence type="ECO:0000259" key="3">
    <source>
        <dbReference type="Pfam" id="PF00884"/>
    </source>
</evidence>
<feature type="domain" description="Sulfatase N-terminal" evidence="3">
    <location>
        <begin position="11"/>
        <end position="249"/>
    </location>
</feature>
<dbReference type="GO" id="GO:0004065">
    <property type="term" value="F:arylsulfatase activity"/>
    <property type="evidence" value="ECO:0007669"/>
    <property type="project" value="TreeGrafter"/>
</dbReference>
<reference evidence="4" key="1">
    <citation type="submission" date="2023-07" db="EMBL/GenBank/DDBJ databases">
        <title>Genomic Encyclopedia of Type Strains, Phase IV (KMG-IV): sequencing the most valuable type-strain genomes for metagenomic binning, comparative biology and taxonomic classification.</title>
        <authorList>
            <person name="Goeker M."/>
        </authorList>
    </citation>
    <scope>NUCLEOTIDE SEQUENCE</scope>
    <source>
        <strain evidence="4">DSM 26174</strain>
    </source>
</reference>
<dbReference type="PANTHER" id="PTHR42693:SF53">
    <property type="entry name" value="ENDO-4-O-SULFATASE"/>
    <property type="match status" value="1"/>
</dbReference>
<dbReference type="AlphaFoldDB" id="A0AAE3XNK5"/>
<dbReference type="Pfam" id="PF00884">
    <property type="entry name" value="Sulfatase"/>
    <property type="match status" value="1"/>
</dbReference>
<dbReference type="NCBIfam" id="NF038075">
    <property type="entry name" value="fam_STM4013"/>
    <property type="match status" value="1"/>
</dbReference>
<dbReference type="SUPFAM" id="SSF53649">
    <property type="entry name" value="Alkaline phosphatase-like"/>
    <property type="match status" value="1"/>
</dbReference>